<dbReference type="PANTHER" id="PTHR33488:SF2">
    <property type="entry name" value="EARLY ENDOSOME ANTIGEN 1-LIKE"/>
    <property type="match status" value="1"/>
</dbReference>
<evidence type="ECO:0000313" key="2">
    <source>
        <dbReference type="EMBL" id="CAF1425634.1"/>
    </source>
</evidence>
<keyword evidence="1" id="KW-0732">Signal</keyword>
<reference evidence="2" key="1">
    <citation type="submission" date="2021-02" db="EMBL/GenBank/DDBJ databases">
        <authorList>
            <person name="Nowell W R."/>
        </authorList>
    </citation>
    <scope>NUCLEOTIDE SEQUENCE</scope>
</reference>
<feature type="chain" id="PRO_5032739225" evidence="1">
    <location>
        <begin position="24"/>
        <end position="715"/>
    </location>
</feature>
<dbReference type="PANTHER" id="PTHR33488">
    <property type="entry name" value="ZGC:162509"/>
    <property type="match status" value="1"/>
</dbReference>
<dbReference type="OrthoDB" id="5406275at2759"/>
<name>A0A815N6Z4_9BILA</name>
<proteinExistence type="predicted"/>
<gene>
    <name evidence="2" type="ORF">KQP761_LOCUS10784</name>
</gene>
<evidence type="ECO:0000313" key="3">
    <source>
        <dbReference type="Proteomes" id="UP000663834"/>
    </source>
</evidence>
<protein>
    <submittedName>
        <fullName evidence="2">Uncharacterized protein</fullName>
    </submittedName>
</protein>
<organism evidence="2 3">
    <name type="scientific">Rotaria magnacalcarata</name>
    <dbReference type="NCBI Taxonomy" id="392030"/>
    <lineage>
        <taxon>Eukaryota</taxon>
        <taxon>Metazoa</taxon>
        <taxon>Spiralia</taxon>
        <taxon>Gnathifera</taxon>
        <taxon>Rotifera</taxon>
        <taxon>Eurotatoria</taxon>
        <taxon>Bdelloidea</taxon>
        <taxon>Philodinida</taxon>
        <taxon>Philodinidae</taxon>
        <taxon>Rotaria</taxon>
    </lineage>
</organism>
<feature type="signal peptide" evidence="1">
    <location>
        <begin position="1"/>
        <end position="23"/>
    </location>
</feature>
<dbReference type="EMBL" id="CAJNOW010004665">
    <property type="protein sequence ID" value="CAF1425634.1"/>
    <property type="molecule type" value="Genomic_DNA"/>
</dbReference>
<sequence length="715" mass="79042">MWVRKTRIFGVVLLILLLFSVHAESFQPVVVNSLLHTHGLPRNALLNPFYDPIIDILHTQPTGRTAIARRAQNNMEPDLLEQAGIDRSWESQIVNAPATVNLLGQLMVLSSKRDFSFEAYMPNQTYTFITHRQSFRATLIQIANEGWHAFHGAHMNMDKIQMYMQLIPGHIATSIRILTTVPTPGLMSRILPRTFNEIERIGNECTKLSNDTHNKFLAVLKLIGEVILVTGASQGIQEKQLRDVEIRLNVARIKQEQLANVTKTVRLAYDRAADNSRRAHAAYREAIGKIPTGFGKFLKDLGGAIVSVVKTAGTFIVAKMTGGPSSSADGTRTGGADVNTQLDTQETSILAALLSKQLYPMVSNLTAAIKSQKNGTLNLDPQLFEATQVYMSSTLQLIRSGSSTQDIRLLFASGLNVTANIITELKKASPENIQELLSTLERIHRQAQSLSVPAIMTGASSPNNAQGSSGDDNERFIAQMEQQRLKDAEAREDAYFNALSAKEEEAAAIVTQIATYDLTRIDYKELLDLMTKGIKLLSEINEKWSELTAFFAALAGRAEVALSGTIKTFLEYAREAGAASNTKEERDYMVVMLKSQTDAIHTQAYAIFIMSRTYLDMSNTFLRPRLGGLAKMLVANDDKEREKLREELTDSTKVTQAQVKALISERRANYSVAMAARRKSLEVVILRLGGTSVEDEKAIATGMQQYNNLTSGGLI</sequence>
<evidence type="ECO:0000256" key="1">
    <source>
        <dbReference type="SAM" id="SignalP"/>
    </source>
</evidence>
<accession>A0A815N6Z4</accession>
<comment type="caution">
    <text evidence="2">The sequence shown here is derived from an EMBL/GenBank/DDBJ whole genome shotgun (WGS) entry which is preliminary data.</text>
</comment>
<dbReference type="AlphaFoldDB" id="A0A815N6Z4"/>
<dbReference type="Proteomes" id="UP000663834">
    <property type="component" value="Unassembled WGS sequence"/>
</dbReference>